<dbReference type="AlphaFoldDB" id="A0A0F9BLG4"/>
<accession>A0A0F9BLG4</accession>
<dbReference type="SUPFAM" id="SSF56784">
    <property type="entry name" value="HAD-like"/>
    <property type="match status" value="1"/>
</dbReference>
<dbReference type="InterPro" id="IPR023198">
    <property type="entry name" value="PGP-like_dom2"/>
</dbReference>
<organism evidence="1">
    <name type="scientific">marine sediment metagenome</name>
    <dbReference type="NCBI Taxonomy" id="412755"/>
    <lineage>
        <taxon>unclassified sequences</taxon>
        <taxon>metagenomes</taxon>
        <taxon>ecological metagenomes</taxon>
    </lineage>
</organism>
<gene>
    <name evidence="1" type="ORF">LCGC14_2775110</name>
</gene>
<sequence>MNNLLTVTCKALIFDMDGTMIDNMMVHHRAWQRKLKTSRRLEASRTNNHDA</sequence>
<comment type="caution">
    <text evidence="1">The sequence shown here is derived from an EMBL/GenBank/DDBJ whole genome shotgun (WGS) entry which is preliminary data.</text>
</comment>
<dbReference type="InterPro" id="IPR023214">
    <property type="entry name" value="HAD_sf"/>
</dbReference>
<evidence type="ECO:0008006" key="2">
    <source>
        <dbReference type="Google" id="ProtNLM"/>
    </source>
</evidence>
<dbReference type="Gene3D" id="3.40.50.1000">
    <property type="entry name" value="HAD superfamily/HAD-like"/>
    <property type="match status" value="1"/>
</dbReference>
<protein>
    <recommendedName>
        <fullName evidence="2">HAD family phosphatase</fullName>
    </recommendedName>
</protein>
<dbReference type="InterPro" id="IPR036412">
    <property type="entry name" value="HAD-like_sf"/>
</dbReference>
<dbReference type="EMBL" id="LAZR01051393">
    <property type="protein sequence ID" value="KKK85256.1"/>
    <property type="molecule type" value="Genomic_DNA"/>
</dbReference>
<name>A0A0F9BLG4_9ZZZZ</name>
<proteinExistence type="predicted"/>
<evidence type="ECO:0000313" key="1">
    <source>
        <dbReference type="EMBL" id="KKK85256.1"/>
    </source>
</evidence>
<dbReference type="Gene3D" id="1.10.150.240">
    <property type="entry name" value="Putative phosphatase, domain 2"/>
    <property type="match status" value="1"/>
</dbReference>
<reference evidence="1" key="1">
    <citation type="journal article" date="2015" name="Nature">
        <title>Complex archaea that bridge the gap between prokaryotes and eukaryotes.</title>
        <authorList>
            <person name="Spang A."/>
            <person name="Saw J.H."/>
            <person name="Jorgensen S.L."/>
            <person name="Zaremba-Niedzwiedzka K."/>
            <person name="Martijn J."/>
            <person name="Lind A.E."/>
            <person name="van Eijk R."/>
            <person name="Schleper C."/>
            <person name="Guy L."/>
            <person name="Ettema T.J."/>
        </authorList>
    </citation>
    <scope>NUCLEOTIDE SEQUENCE</scope>
</reference>